<dbReference type="KEGG" id="sliu:111355826"/>
<feature type="signal peptide" evidence="1">
    <location>
        <begin position="1"/>
        <end position="20"/>
    </location>
</feature>
<protein>
    <submittedName>
        <fullName evidence="3">Uncharacterized protein LOC111355826</fullName>
    </submittedName>
</protein>
<keyword evidence="2" id="KW-1185">Reference proteome</keyword>
<proteinExistence type="predicted"/>
<dbReference type="RefSeq" id="XP_022825661.1">
    <property type="nucleotide sequence ID" value="XM_022969893.1"/>
</dbReference>
<dbReference type="Proteomes" id="UP000301870">
    <property type="component" value="Chromosome 21"/>
</dbReference>
<dbReference type="GeneID" id="111355826"/>
<evidence type="ECO:0000313" key="3">
    <source>
        <dbReference type="RefSeq" id="XP_022825661.1"/>
    </source>
</evidence>
<keyword evidence="1" id="KW-0732">Signal</keyword>
<reference evidence="3" key="1">
    <citation type="submission" date="2025-08" db="UniProtKB">
        <authorList>
            <consortium name="RefSeq"/>
        </authorList>
    </citation>
    <scope>IDENTIFICATION</scope>
    <source>
        <strain evidence="3">Ishihara</strain>
        <tissue evidence="3">Whole body</tissue>
    </source>
</reference>
<name>A0A9J7E7L9_SPOLT</name>
<sequence length="128" mass="14372">MADSRHVIMLCALLVALCNCDPNCDCRWGKFHKTLIGDTKWPLKIAEGSNFLNVVIPMNEDIAGMQEIGFVCVEIQGGLQDTRSNVSVMTEYLNPRSAQVIIRLAEPTEKDIEINIQLYNKSCRNTLD</sequence>
<dbReference type="OrthoDB" id="10405670at2759"/>
<organism evidence="2 3">
    <name type="scientific">Spodoptera litura</name>
    <name type="common">Asian cotton leafworm</name>
    <dbReference type="NCBI Taxonomy" id="69820"/>
    <lineage>
        <taxon>Eukaryota</taxon>
        <taxon>Metazoa</taxon>
        <taxon>Ecdysozoa</taxon>
        <taxon>Arthropoda</taxon>
        <taxon>Hexapoda</taxon>
        <taxon>Insecta</taxon>
        <taxon>Pterygota</taxon>
        <taxon>Neoptera</taxon>
        <taxon>Endopterygota</taxon>
        <taxon>Lepidoptera</taxon>
        <taxon>Glossata</taxon>
        <taxon>Ditrysia</taxon>
        <taxon>Noctuoidea</taxon>
        <taxon>Noctuidae</taxon>
        <taxon>Amphipyrinae</taxon>
        <taxon>Spodoptera</taxon>
    </lineage>
</organism>
<accession>A0A9J7E7L9</accession>
<feature type="chain" id="PRO_5039885500" evidence="1">
    <location>
        <begin position="21"/>
        <end position="128"/>
    </location>
</feature>
<evidence type="ECO:0000256" key="1">
    <source>
        <dbReference type="SAM" id="SignalP"/>
    </source>
</evidence>
<gene>
    <name evidence="3" type="primary">LOC111355826</name>
</gene>
<evidence type="ECO:0000313" key="2">
    <source>
        <dbReference type="Proteomes" id="UP000301870"/>
    </source>
</evidence>
<dbReference type="AlphaFoldDB" id="A0A9J7E7L9"/>